<dbReference type="AlphaFoldDB" id="A0A9J6D9W4"/>
<dbReference type="GO" id="GO:0098632">
    <property type="term" value="F:cell-cell adhesion mediator activity"/>
    <property type="evidence" value="ECO:0007669"/>
    <property type="project" value="TreeGrafter"/>
</dbReference>
<dbReference type="VEuPathDB" id="VectorBase:LOC119173884"/>
<dbReference type="GO" id="GO:0007156">
    <property type="term" value="P:homophilic cell adhesion via plasma membrane adhesion molecules"/>
    <property type="evidence" value="ECO:0007669"/>
    <property type="project" value="TreeGrafter"/>
</dbReference>
<dbReference type="GO" id="GO:0007411">
    <property type="term" value="P:axon guidance"/>
    <property type="evidence" value="ECO:0007669"/>
    <property type="project" value="TreeGrafter"/>
</dbReference>
<dbReference type="GO" id="GO:0030424">
    <property type="term" value="C:axon"/>
    <property type="evidence" value="ECO:0007669"/>
    <property type="project" value="TreeGrafter"/>
</dbReference>
<evidence type="ECO:0000256" key="1">
    <source>
        <dbReference type="ARBA" id="ARBA00023319"/>
    </source>
</evidence>
<dbReference type="GO" id="GO:0070593">
    <property type="term" value="P:dendrite self-avoidance"/>
    <property type="evidence" value="ECO:0007669"/>
    <property type="project" value="TreeGrafter"/>
</dbReference>
<evidence type="ECO:0000259" key="2">
    <source>
        <dbReference type="PROSITE" id="PS50835"/>
    </source>
</evidence>
<feature type="domain" description="Ig-like" evidence="2">
    <location>
        <begin position="82"/>
        <end position="171"/>
    </location>
</feature>
<dbReference type="PANTHER" id="PTHR10075:SF100">
    <property type="entry name" value="FASCICLIN-2"/>
    <property type="match status" value="1"/>
</dbReference>
<dbReference type="InterPro" id="IPR007110">
    <property type="entry name" value="Ig-like_dom"/>
</dbReference>
<reference evidence="3" key="1">
    <citation type="journal article" date="2020" name="Cell">
        <title>Large-Scale Comparative Analyses of Tick Genomes Elucidate Their Genetic Diversity and Vector Capacities.</title>
        <authorList>
            <consortium name="Tick Genome and Microbiome Consortium (TIGMIC)"/>
            <person name="Jia N."/>
            <person name="Wang J."/>
            <person name="Shi W."/>
            <person name="Du L."/>
            <person name="Sun Y."/>
            <person name="Zhan W."/>
            <person name="Jiang J.F."/>
            <person name="Wang Q."/>
            <person name="Zhang B."/>
            <person name="Ji P."/>
            <person name="Bell-Sakyi L."/>
            <person name="Cui X.M."/>
            <person name="Yuan T.T."/>
            <person name="Jiang B.G."/>
            <person name="Yang W.F."/>
            <person name="Lam T.T."/>
            <person name="Chang Q.C."/>
            <person name="Ding S.J."/>
            <person name="Wang X.J."/>
            <person name="Zhu J.G."/>
            <person name="Ruan X.D."/>
            <person name="Zhao L."/>
            <person name="Wei J.T."/>
            <person name="Ye R.Z."/>
            <person name="Que T.C."/>
            <person name="Du C.H."/>
            <person name="Zhou Y.H."/>
            <person name="Cheng J.X."/>
            <person name="Dai P.F."/>
            <person name="Guo W.B."/>
            <person name="Han X.H."/>
            <person name="Huang E.J."/>
            <person name="Li L.F."/>
            <person name="Wei W."/>
            <person name="Gao Y.C."/>
            <person name="Liu J.Z."/>
            <person name="Shao H.Z."/>
            <person name="Wang X."/>
            <person name="Wang C.C."/>
            <person name="Yang T.C."/>
            <person name="Huo Q.B."/>
            <person name="Li W."/>
            <person name="Chen H.Y."/>
            <person name="Chen S.E."/>
            <person name="Zhou L.G."/>
            <person name="Ni X.B."/>
            <person name="Tian J.H."/>
            <person name="Sheng Y."/>
            <person name="Liu T."/>
            <person name="Pan Y.S."/>
            <person name="Xia L.Y."/>
            <person name="Li J."/>
            <person name="Zhao F."/>
            <person name="Cao W.C."/>
        </authorList>
    </citation>
    <scope>NUCLEOTIDE SEQUENCE</scope>
    <source>
        <strain evidence="3">Rmic-2018</strain>
    </source>
</reference>
<gene>
    <name evidence="3" type="ORF">HPB51_011505</name>
</gene>
<organism evidence="3 4">
    <name type="scientific">Rhipicephalus microplus</name>
    <name type="common">Cattle tick</name>
    <name type="synonym">Boophilus microplus</name>
    <dbReference type="NCBI Taxonomy" id="6941"/>
    <lineage>
        <taxon>Eukaryota</taxon>
        <taxon>Metazoa</taxon>
        <taxon>Ecdysozoa</taxon>
        <taxon>Arthropoda</taxon>
        <taxon>Chelicerata</taxon>
        <taxon>Arachnida</taxon>
        <taxon>Acari</taxon>
        <taxon>Parasitiformes</taxon>
        <taxon>Ixodida</taxon>
        <taxon>Ixodoidea</taxon>
        <taxon>Ixodidae</taxon>
        <taxon>Rhipicephalinae</taxon>
        <taxon>Rhipicephalus</taxon>
        <taxon>Boophilus</taxon>
    </lineage>
</organism>
<protein>
    <recommendedName>
        <fullName evidence="2">Ig-like domain-containing protein</fullName>
    </recommendedName>
</protein>
<dbReference type="InterPro" id="IPR036179">
    <property type="entry name" value="Ig-like_dom_sf"/>
</dbReference>
<reference evidence="3" key="2">
    <citation type="submission" date="2021-09" db="EMBL/GenBank/DDBJ databases">
        <authorList>
            <person name="Jia N."/>
            <person name="Wang J."/>
            <person name="Shi W."/>
            <person name="Du L."/>
            <person name="Sun Y."/>
            <person name="Zhan W."/>
            <person name="Jiang J."/>
            <person name="Wang Q."/>
            <person name="Zhang B."/>
            <person name="Ji P."/>
            <person name="Sakyi L.B."/>
            <person name="Cui X."/>
            <person name="Yuan T."/>
            <person name="Jiang B."/>
            <person name="Yang W."/>
            <person name="Lam T.T.-Y."/>
            <person name="Chang Q."/>
            <person name="Ding S."/>
            <person name="Wang X."/>
            <person name="Zhu J."/>
            <person name="Ruan X."/>
            <person name="Zhao L."/>
            <person name="Wei J."/>
            <person name="Que T."/>
            <person name="Du C."/>
            <person name="Cheng J."/>
            <person name="Dai P."/>
            <person name="Han X."/>
            <person name="Huang E."/>
            <person name="Gao Y."/>
            <person name="Liu J."/>
            <person name="Shao H."/>
            <person name="Ye R."/>
            <person name="Li L."/>
            <person name="Wei W."/>
            <person name="Wang X."/>
            <person name="Wang C."/>
            <person name="Huo Q."/>
            <person name="Li W."/>
            <person name="Guo W."/>
            <person name="Chen H."/>
            <person name="Chen S."/>
            <person name="Zhou L."/>
            <person name="Zhou L."/>
            <person name="Ni X."/>
            <person name="Tian J."/>
            <person name="Zhou Y."/>
            <person name="Sheng Y."/>
            <person name="Liu T."/>
            <person name="Pan Y."/>
            <person name="Xia L."/>
            <person name="Li J."/>
            <person name="Zhao F."/>
            <person name="Cao W."/>
        </authorList>
    </citation>
    <scope>NUCLEOTIDE SEQUENCE</scope>
    <source>
        <strain evidence="3">Rmic-2018</strain>
        <tissue evidence="3">Larvae</tissue>
    </source>
</reference>
<dbReference type="SUPFAM" id="SSF48726">
    <property type="entry name" value="Immunoglobulin"/>
    <property type="match status" value="2"/>
</dbReference>
<feature type="domain" description="Ig-like" evidence="2">
    <location>
        <begin position="176"/>
        <end position="209"/>
    </location>
</feature>
<accession>A0A9J6D9W4</accession>
<dbReference type="Proteomes" id="UP000821866">
    <property type="component" value="Chromosome 8"/>
</dbReference>
<dbReference type="Pfam" id="PF07679">
    <property type="entry name" value="I-set"/>
    <property type="match status" value="1"/>
</dbReference>
<dbReference type="InterPro" id="IPR013098">
    <property type="entry name" value="Ig_I-set"/>
</dbReference>
<keyword evidence="1" id="KW-0393">Immunoglobulin domain</keyword>
<evidence type="ECO:0000313" key="3">
    <source>
        <dbReference type="EMBL" id="KAH8018754.1"/>
    </source>
</evidence>
<dbReference type="Pfam" id="PF13927">
    <property type="entry name" value="Ig_3"/>
    <property type="match status" value="1"/>
</dbReference>
<name>A0A9J6D9W4_RHIMP</name>
<keyword evidence="4" id="KW-1185">Reference proteome</keyword>
<dbReference type="PANTHER" id="PTHR10075">
    <property type="entry name" value="BASIGIN RELATED"/>
    <property type="match status" value="1"/>
</dbReference>
<proteinExistence type="predicted"/>
<evidence type="ECO:0000313" key="4">
    <source>
        <dbReference type="Proteomes" id="UP000821866"/>
    </source>
</evidence>
<dbReference type="EMBL" id="JABSTU010000010">
    <property type="protein sequence ID" value="KAH8018754.1"/>
    <property type="molecule type" value="Genomic_DNA"/>
</dbReference>
<sequence>MVGCHNYGAVLTVETLADDAVRSSLRFVDPFTTTVKSSSDDSKPSEYKSVASLSVSLDALPRFLDDEARRDGCTPGTFSAAPVISPFSFPERLQEGMRSSATCTLLDGDPPVTMGWLKDGRPDLGPDVQVVPISDFVSNLIIDKVARHHSGDYTCTAANAAASTNHTAHMFVRALPRWTIRPSDMSTVVGSSVTFDCQAEGEPHPVVRWKYAVGKYTRKALLSSSLSE</sequence>
<dbReference type="FunFam" id="2.60.40.10:FF:000333">
    <property type="entry name" value="Down syndrome cell adhesion molecule"/>
    <property type="match status" value="1"/>
</dbReference>
<dbReference type="Gene3D" id="2.60.40.10">
    <property type="entry name" value="Immunoglobulins"/>
    <property type="match status" value="2"/>
</dbReference>
<dbReference type="PROSITE" id="PS50835">
    <property type="entry name" value="IG_LIKE"/>
    <property type="match status" value="2"/>
</dbReference>
<dbReference type="InterPro" id="IPR013783">
    <property type="entry name" value="Ig-like_fold"/>
</dbReference>
<dbReference type="GO" id="GO:0005886">
    <property type="term" value="C:plasma membrane"/>
    <property type="evidence" value="ECO:0007669"/>
    <property type="project" value="TreeGrafter"/>
</dbReference>
<comment type="caution">
    <text evidence="3">The sequence shown here is derived from an EMBL/GenBank/DDBJ whole genome shotgun (WGS) entry which is preliminary data.</text>
</comment>